<dbReference type="InterPro" id="IPR011041">
    <property type="entry name" value="Quinoprot_gluc/sorb_DH_b-prop"/>
</dbReference>
<dbReference type="AlphaFoldDB" id="A0A7S2Z687"/>
<organism evidence="3">
    <name type="scientific">Chloropicon laureae</name>
    <dbReference type="NCBI Taxonomy" id="464258"/>
    <lineage>
        <taxon>Eukaryota</taxon>
        <taxon>Viridiplantae</taxon>
        <taxon>Chlorophyta</taxon>
        <taxon>Chloropicophyceae</taxon>
        <taxon>Chloropicales</taxon>
        <taxon>Chloropicaceae</taxon>
        <taxon>Chloropicon</taxon>
    </lineage>
</organism>
<dbReference type="Pfam" id="PF22807">
    <property type="entry name" value="TrAA12"/>
    <property type="match status" value="1"/>
</dbReference>
<evidence type="ECO:0000313" key="3">
    <source>
        <dbReference type="EMBL" id="CAE0024337.1"/>
    </source>
</evidence>
<feature type="chain" id="PRO_5030624392" description="Pyrroloquinoline quinone-dependent pyranose dehydrogenase beta-propeller domain-containing protein" evidence="1">
    <location>
        <begin position="31"/>
        <end position="469"/>
    </location>
</feature>
<dbReference type="PANTHER" id="PTHR19328:SF53">
    <property type="entry name" value="MEMBRANE PROTEIN"/>
    <property type="match status" value="1"/>
</dbReference>
<proteinExistence type="predicted"/>
<name>A0A7S2Z687_9CHLO</name>
<dbReference type="SUPFAM" id="SSF50952">
    <property type="entry name" value="Soluble quinoprotein glucose dehydrogenase"/>
    <property type="match status" value="1"/>
</dbReference>
<dbReference type="EMBL" id="HBHU01010678">
    <property type="protein sequence ID" value="CAE0024337.1"/>
    <property type="molecule type" value="Transcribed_RNA"/>
</dbReference>
<dbReference type="Gene3D" id="2.120.10.30">
    <property type="entry name" value="TolB, C-terminal domain"/>
    <property type="match status" value="1"/>
</dbReference>
<accession>A0A7S2Z687</accession>
<feature type="signal peptide" evidence="1">
    <location>
        <begin position="1"/>
        <end position="30"/>
    </location>
</feature>
<evidence type="ECO:0000259" key="2">
    <source>
        <dbReference type="Pfam" id="PF22807"/>
    </source>
</evidence>
<keyword evidence="1" id="KW-0732">Signal</keyword>
<dbReference type="InterPro" id="IPR011042">
    <property type="entry name" value="6-blade_b-propeller_TolB-like"/>
</dbReference>
<dbReference type="PROSITE" id="PS51257">
    <property type="entry name" value="PROKAR_LIPOPROTEIN"/>
    <property type="match status" value="1"/>
</dbReference>
<dbReference type="InterPro" id="IPR054539">
    <property type="entry name" value="Beta-prop_PDH"/>
</dbReference>
<reference evidence="3" key="1">
    <citation type="submission" date="2021-01" db="EMBL/GenBank/DDBJ databases">
        <authorList>
            <person name="Corre E."/>
            <person name="Pelletier E."/>
            <person name="Niang G."/>
            <person name="Scheremetjew M."/>
            <person name="Finn R."/>
            <person name="Kale V."/>
            <person name="Holt S."/>
            <person name="Cochrane G."/>
            <person name="Meng A."/>
            <person name="Brown T."/>
            <person name="Cohen L."/>
        </authorList>
    </citation>
    <scope>NUCLEOTIDE SEQUENCE</scope>
    <source>
        <strain evidence="3">RCC856</strain>
    </source>
</reference>
<protein>
    <recommendedName>
        <fullName evidence="2">Pyrroloquinoline quinone-dependent pyranose dehydrogenase beta-propeller domain-containing protein</fullName>
    </recommendedName>
</protein>
<evidence type="ECO:0000256" key="1">
    <source>
        <dbReference type="SAM" id="SignalP"/>
    </source>
</evidence>
<dbReference type="PANTHER" id="PTHR19328">
    <property type="entry name" value="HEDGEHOG-INTERACTING PROTEIN"/>
    <property type="match status" value="1"/>
</dbReference>
<sequence length="469" mass="50925">MACPVRSRAPAAAAAVIVVCFFLALSACSGQETCETYNDQVATVADGLCVSLFAEKRGGGLQQPRGLISSPLTGGDLLVADLGEPGFAQRTFKRRDGENGRVLAFRDANGNGKIDDSGDEWTVLARQKGLNHGLAVHNGFLFASTSDEVYRWPYEPGTWEDLGQGERVIYNMDMTGDPGPGGGLSSPLGHSTRTLVFDNEGRLYISVGSLGNVDGDSYRSRIRRFEGLAEASFQGPALDFTRGEIFADGLRNEVGLAWANDSRSVLFGVENGMDNLERADLGGDIHNDNPAEELNAFPVDQPGKHYGYPWCFSEFKLAHPKAEGAGAQWALEDQSVADDDYCKDVQRNVPPMHSMQAHSAPLGLAFYGSDWNSSSCEEPGALPCSYLGDAFVGFHGSWNRDEPTGHKVVRLAFDKGFTRVESEEDFLWAEKDGPKWRTGLRPVDIAFGPRGEMYVSSYKSGEILVVHST</sequence>
<feature type="domain" description="Pyrroloquinoline quinone-dependent pyranose dehydrogenase beta-propeller" evidence="2">
    <location>
        <begin position="59"/>
        <end position="468"/>
    </location>
</feature>
<gene>
    <name evidence="3" type="ORF">CLAU1311_LOCUS6952</name>
</gene>